<comment type="caution">
    <text evidence="2">The sequence shown here is derived from an EMBL/GenBank/DDBJ whole genome shotgun (WGS) entry which is preliminary data.</text>
</comment>
<dbReference type="EMBL" id="JAWWNJ010000094">
    <property type="protein sequence ID" value="KAK6997100.1"/>
    <property type="molecule type" value="Genomic_DNA"/>
</dbReference>
<reference evidence="2 3" key="1">
    <citation type="journal article" date="2024" name="J Genomics">
        <title>Draft genome sequencing and assembly of Favolaschia claudopus CIRM-BRFM 2984 isolated from oak limbs.</title>
        <authorList>
            <person name="Navarro D."/>
            <person name="Drula E."/>
            <person name="Chaduli D."/>
            <person name="Cazenave R."/>
            <person name="Ahrendt S."/>
            <person name="Wang J."/>
            <person name="Lipzen A."/>
            <person name="Daum C."/>
            <person name="Barry K."/>
            <person name="Grigoriev I.V."/>
            <person name="Favel A."/>
            <person name="Rosso M.N."/>
            <person name="Martin F."/>
        </authorList>
    </citation>
    <scope>NUCLEOTIDE SEQUENCE [LARGE SCALE GENOMIC DNA]</scope>
    <source>
        <strain evidence="2 3">CIRM-BRFM 2984</strain>
    </source>
</reference>
<evidence type="ECO:0000256" key="1">
    <source>
        <dbReference type="SAM" id="Phobius"/>
    </source>
</evidence>
<keyword evidence="3" id="KW-1185">Reference proteome</keyword>
<protein>
    <submittedName>
        <fullName evidence="2">Uncharacterized protein</fullName>
    </submittedName>
</protein>
<keyword evidence="1" id="KW-0812">Transmembrane</keyword>
<evidence type="ECO:0000313" key="2">
    <source>
        <dbReference type="EMBL" id="KAK6997100.1"/>
    </source>
</evidence>
<dbReference type="Proteomes" id="UP001362999">
    <property type="component" value="Unassembled WGS sequence"/>
</dbReference>
<name>A0AAW0A0Q0_9AGAR</name>
<keyword evidence="1" id="KW-1133">Transmembrane helix</keyword>
<dbReference type="AlphaFoldDB" id="A0AAW0A0Q0"/>
<gene>
    <name evidence="2" type="ORF">R3P38DRAFT_1944104</name>
</gene>
<organism evidence="2 3">
    <name type="scientific">Favolaschia claudopus</name>
    <dbReference type="NCBI Taxonomy" id="2862362"/>
    <lineage>
        <taxon>Eukaryota</taxon>
        <taxon>Fungi</taxon>
        <taxon>Dikarya</taxon>
        <taxon>Basidiomycota</taxon>
        <taxon>Agaricomycotina</taxon>
        <taxon>Agaricomycetes</taxon>
        <taxon>Agaricomycetidae</taxon>
        <taxon>Agaricales</taxon>
        <taxon>Marasmiineae</taxon>
        <taxon>Mycenaceae</taxon>
        <taxon>Favolaschia</taxon>
    </lineage>
</organism>
<proteinExistence type="predicted"/>
<accession>A0AAW0A0Q0</accession>
<sequence>MAMEIQLVPVGLAAIALEGCFYGWFVVLAIISICLLAGRRVKWLSPTFLSAIGIFITPFLQEQNKELIFYFRCSLALDLNSVDRSFHAFVFFENRTFPTAFYGDLSQITKVGKTAFLITTVPMGDAIIVGISSSPCSSFSSSNFEESSSLDCLGQETDHCTILC</sequence>
<evidence type="ECO:0000313" key="3">
    <source>
        <dbReference type="Proteomes" id="UP001362999"/>
    </source>
</evidence>
<feature type="transmembrane region" description="Helical" evidence="1">
    <location>
        <begin position="43"/>
        <end position="60"/>
    </location>
</feature>
<feature type="transmembrane region" description="Helical" evidence="1">
    <location>
        <begin position="12"/>
        <end position="36"/>
    </location>
</feature>
<keyword evidence="1" id="KW-0472">Membrane</keyword>